<keyword evidence="1" id="KW-0472">Membrane</keyword>
<dbReference type="EMBL" id="LVYK01000055">
    <property type="protein sequence ID" value="RAS73519.1"/>
    <property type="molecule type" value="Genomic_DNA"/>
</dbReference>
<dbReference type="RefSeq" id="WP_111923249.1">
    <property type="nucleotide sequence ID" value="NZ_LVYK01000055.1"/>
</dbReference>
<dbReference type="AlphaFoldDB" id="A0AAX1Q696"/>
<organism evidence="2 3">
    <name type="scientific">Priestia endophytica</name>
    <dbReference type="NCBI Taxonomy" id="135735"/>
    <lineage>
        <taxon>Bacteria</taxon>
        <taxon>Bacillati</taxon>
        <taxon>Bacillota</taxon>
        <taxon>Bacilli</taxon>
        <taxon>Bacillales</taxon>
        <taxon>Bacillaceae</taxon>
        <taxon>Priestia</taxon>
    </lineage>
</organism>
<gene>
    <name evidence="2" type="ORF">A3864_20555</name>
</gene>
<keyword evidence="1" id="KW-1133">Transmembrane helix</keyword>
<keyword evidence="1" id="KW-0812">Transmembrane</keyword>
<proteinExistence type="predicted"/>
<protein>
    <submittedName>
        <fullName evidence="2">Uncharacterized protein</fullName>
    </submittedName>
</protein>
<feature type="transmembrane region" description="Helical" evidence="1">
    <location>
        <begin position="6"/>
        <end position="25"/>
    </location>
</feature>
<dbReference type="Proteomes" id="UP000250174">
    <property type="component" value="Unassembled WGS sequence"/>
</dbReference>
<accession>A0AAX1Q696</accession>
<name>A0AAX1Q696_9BACI</name>
<comment type="caution">
    <text evidence="2">The sequence shown here is derived from an EMBL/GenBank/DDBJ whole genome shotgun (WGS) entry which is preliminary data.</text>
</comment>
<evidence type="ECO:0000313" key="2">
    <source>
        <dbReference type="EMBL" id="RAS73519.1"/>
    </source>
</evidence>
<evidence type="ECO:0000256" key="1">
    <source>
        <dbReference type="SAM" id="Phobius"/>
    </source>
</evidence>
<evidence type="ECO:0000313" key="3">
    <source>
        <dbReference type="Proteomes" id="UP000250174"/>
    </source>
</evidence>
<reference evidence="2 3" key="1">
    <citation type="submission" date="2016-03" db="EMBL/GenBank/DDBJ databases">
        <title>Comparison of Bacillus endophyticus and B. anthracis characteristics using whole genome sequence analysis and microbiological techniques.</title>
        <authorList>
            <person name="Lekota K.E."/>
            <person name="Mafofo J."/>
            <person name="Rees J."/>
            <person name="Muchadeyi F.C."/>
            <person name="Madoroba E."/>
            <person name="Van Heerden H."/>
        </authorList>
    </citation>
    <scope>NUCLEOTIDE SEQUENCE [LARGE SCALE GENOMIC DNA]</scope>
    <source>
        <strain evidence="2 3">3631_10C</strain>
    </source>
</reference>
<sequence length="66" mass="7685">MKKKQLYFSISSSLLILVTGIFLFLQMKEQYEENKQIGEACLNQEGTVIMEREAFFLMSKTSCETH</sequence>